<dbReference type="NCBIfam" id="TIGR00418">
    <property type="entry name" value="thrS"/>
    <property type="match status" value="1"/>
</dbReference>
<evidence type="ECO:0000256" key="5">
    <source>
        <dbReference type="ARBA" id="ARBA00022555"/>
    </source>
</evidence>
<evidence type="ECO:0000256" key="6">
    <source>
        <dbReference type="ARBA" id="ARBA00022598"/>
    </source>
</evidence>
<dbReference type="Proteomes" id="UP000003786">
    <property type="component" value="Chromosome 1"/>
</dbReference>
<dbReference type="GO" id="GO:0004829">
    <property type="term" value="F:threonine-tRNA ligase activity"/>
    <property type="evidence" value="ECO:0007669"/>
    <property type="project" value="UniProtKB-EC"/>
</dbReference>
<dbReference type="eggNOG" id="KOG1637">
    <property type="taxonomic scope" value="Eukaryota"/>
</dbReference>
<evidence type="ECO:0000256" key="17">
    <source>
        <dbReference type="SAM" id="Phobius"/>
    </source>
</evidence>
<dbReference type="SMART" id="SM00863">
    <property type="entry name" value="tRNA_SAD"/>
    <property type="match status" value="1"/>
</dbReference>
<keyword evidence="17" id="KW-1133">Transmembrane helix</keyword>
<dbReference type="GO" id="GO:0006435">
    <property type="term" value="P:threonyl-tRNA aminoacylation"/>
    <property type="evidence" value="ECO:0007669"/>
    <property type="project" value="InterPro"/>
</dbReference>
<name>J4DNS1_THEOR</name>
<dbReference type="PRINTS" id="PR01047">
    <property type="entry name" value="TRNASYNTHTHR"/>
</dbReference>
<evidence type="ECO:0000259" key="18">
    <source>
        <dbReference type="PROSITE" id="PS50862"/>
    </source>
</evidence>
<dbReference type="PANTHER" id="PTHR11451">
    <property type="entry name" value="THREONINE-TRNA LIGASE"/>
    <property type="match status" value="1"/>
</dbReference>
<dbReference type="SUPFAM" id="SSF52954">
    <property type="entry name" value="Class II aaRS ABD-related"/>
    <property type="match status" value="1"/>
</dbReference>
<dbReference type="GO" id="GO:0005524">
    <property type="term" value="F:ATP binding"/>
    <property type="evidence" value="ECO:0007669"/>
    <property type="project" value="UniProtKB-KW"/>
</dbReference>
<evidence type="ECO:0000256" key="2">
    <source>
        <dbReference type="ARBA" id="ARBA00008226"/>
    </source>
</evidence>
<evidence type="ECO:0000313" key="20">
    <source>
        <dbReference type="Proteomes" id="UP000003786"/>
    </source>
</evidence>
<dbReference type="SUPFAM" id="SSF55681">
    <property type="entry name" value="Class II aaRS and biotin synthetases"/>
    <property type="match status" value="1"/>
</dbReference>
<evidence type="ECO:0000313" key="19">
    <source>
        <dbReference type="EMBL" id="BAM39449.1"/>
    </source>
</evidence>
<dbReference type="FunFam" id="3.40.50.800:FF:000001">
    <property type="entry name" value="Threonine--tRNA ligase"/>
    <property type="match status" value="1"/>
</dbReference>
<dbReference type="OMA" id="WYADGMY"/>
<evidence type="ECO:0000256" key="4">
    <source>
        <dbReference type="ARBA" id="ARBA00022490"/>
    </source>
</evidence>
<evidence type="ECO:0000256" key="3">
    <source>
        <dbReference type="ARBA" id="ARBA00013163"/>
    </source>
</evidence>
<dbReference type="SUPFAM" id="SSF55186">
    <property type="entry name" value="ThrRS/AlaRS common domain"/>
    <property type="match status" value="1"/>
</dbReference>
<dbReference type="Pfam" id="PF00587">
    <property type="entry name" value="tRNA-synt_2b"/>
    <property type="match status" value="1"/>
</dbReference>
<dbReference type="EC" id="6.1.1.3" evidence="3"/>
<dbReference type="InterPro" id="IPR002320">
    <property type="entry name" value="Thr-tRNA-ligase_IIa"/>
</dbReference>
<evidence type="ECO:0000256" key="12">
    <source>
        <dbReference type="ARBA" id="ARBA00022917"/>
    </source>
</evidence>
<evidence type="ECO:0000256" key="1">
    <source>
        <dbReference type="ARBA" id="ARBA00004496"/>
    </source>
</evidence>
<dbReference type="InterPro" id="IPR045864">
    <property type="entry name" value="aa-tRNA-synth_II/BPL/LPL"/>
</dbReference>
<evidence type="ECO:0000256" key="11">
    <source>
        <dbReference type="ARBA" id="ARBA00022884"/>
    </source>
</evidence>
<dbReference type="Gene3D" id="3.30.930.10">
    <property type="entry name" value="Bira Bifunctional Protein, Domain 2"/>
    <property type="match status" value="1"/>
</dbReference>
<dbReference type="PROSITE" id="PS50862">
    <property type="entry name" value="AA_TRNA_LIGASE_II"/>
    <property type="match status" value="1"/>
</dbReference>
<dbReference type="RefSeq" id="XP_009689750.1">
    <property type="nucleotide sequence ID" value="XM_009691455.1"/>
</dbReference>
<dbReference type="InterPro" id="IPR047246">
    <property type="entry name" value="ThrRS_anticodon"/>
</dbReference>
<evidence type="ECO:0000256" key="15">
    <source>
        <dbReference type="ARBA" id="ARBA00049515"/>
    </source>
</evidence>
<keyword evidence="9" id="KW-0862">Zinc</keyword>
<comment type="similarity">
    <text evidence="2">Belongs to the class-II aminoacyl-tRNA synthetase family.</text>
</comment>
<protein>
    <recommendedName>
        <fullName evidence="16">Probable threonine--tRNA ligase, cytoplasmic</fullName>
        <ecNumber evidence="3">6.1.1.3</ecNumber>
    </recommendedName>
    <alternativeName>
        <fullName evidence="14">Threonyl-tRNA synthetase</fullName>
    </alternativeName>
</protein>
<dbReference type="FunFam" id="3.30.980.10:FF:000005">
    <property type="entry name" value="Threonyl-tRNA synthetase, mitochondrial"/>
    <property type="match status" value="1"/>
</dbReference>
<comment type="subcellular location">
    <subcellularLocation>
        <location evidence="1">Cytoplasm</location>
    </subcellularLocation>
</comment>
<dbReference type="CDD" id="cd00860">
    <property type="entry name" value="ThrRS_anticodon"/>
    <property type="match status" value="1"/>
</dbReference>
<dbReference type="InterPro" id="IPR036621">
    <property type="entry name" value="Anticodon-bd_dom_sf"/>
</dbReference>
<gene>
    <name evidence="19" type="ORF">TOT_010000904</name>
</gene>
<dbReference type="FunFam" id="3.30.930.10:FF:000019">
    <property type="entry name" value="Threonine--tRNA ligase"/>
    <property type="match status" value="1"/>
</dbReference>
<feature type="transmembrane region" description="Helical" evidence="17">
    <location>
        <begin position="26"/>
        <end position="43"/>
    </location>
</feature>
<reference evidence="19 20" key="1">
    <citation type="journal article" date="2012" name="MBio">
        <title>Comparative genome analysis of three eukaryotic parasites with differing abilities to transform leukocytes reveals key mediators of Theileria-induced leukocyte transformation.</title>
        <authorList>
            <person name="Hayashida K."/>
            <person name="Hara Y."/>
            <person name="Abe T."/>
            <person name="Yamasaki C."/>
            <person name="Toyoda A."/>
            <person name="Kosuge T."/>
            <person name="Suzuki Y."/>
            <person name="Sato Y."/>
            <person name="Kawashima S."/>
            <person name="Katayama T."/>
            <person name="Wakaguri H."/>
            <person name="Inoue N."/>
            <person name="Homma K."/>
            <person name="Tada-Umezaki M."/>
            <person name="Yagi Y."/>
            <person name="Fujii Y."/>
            <person name="Habara T."/>
            <person name="Kanehisa M."/>
            <person name="Watanabe H."/>
            <person name="Ito K."/>
            <person name="Gojobori T."/>
            <person name="Sugawara H."/>
            <person name="Imanishi T."/>
            <person name="Weir W."/>
            <person name="Gardner M."/>
            <person name="Pain A."/>
            <person name="Shiels B."/>
            <person name="Hattori M."/>
            <person name="Nene V."/>
            <person name="Sugimoto C."/>
        </authorList>
    </citation>
    <scope>NUCLEOTIDE SEQUENCE [LARGE SCALE GENOMIC DNA]</scope>
    <source>
        <strain evidence="19 20">Shintoku</strain>
    </source>
</reference>
<keyword evidence="7" id="KW-0479">Metal-binding</keyword>
<keyword evidence="11" id="KW-0694">RNA-binding</keyword>
<evidence type="ECO:0000256" key="8">
    <source>
        <dbReference type="ARBA" id="ARBA00022741"/>
    </source>
</evidence>
<dbReference type="InterPro" id="IPR033728">
    <property type="entry name" value="ThrRS_core"/>
</dbReference>
<dbReference type="InterPro" id="IPR002314">
    <property type="entry name" value="aa-tRNA-synt_IIb"/>
</dbReference>
<dbReference type="Gene3D" id="3.30.980.10">
    <property type="entry name" value="Threonyl-trna Synthetase, Chain A, domain 2"/>
    <property type="match status" value="1"/>
</dbReference>
<evidence type="ECO:0000256" key="16">
    <source>
        <dbReference type="ARBA" id="ARBA00072369"/>
    </source>
</evidence>
<comment type="catalytic activity">
    <reaction evidence="15">
        <text>tRNA(Thr) + L-threonine + ATP = L-threonyl-tRNA(Thr) + AMP + diphosphate + H(+)</text>
        <dbReference type="Rhea" id="RHEA:24624"/>
        <dbReference type="Rhea" id="RHEA-COMP:9670"/>
        <dbReference type="Rhea" id="RHEA-COMP:9704"/>
        <dbReference type="ChEBI" id="CHEBI:15378"/>
        <dbReference type="ChEBI" id="CHEBI:30616"/>
        <dbReference type="ChEBI" id="CHEBI:33019"/>
        <dbReference type="ChEBI" id="CHEBI:57926"/>
        <dbReference type="ChEBI" id="CHEBI:78442"/>
        <dbReference type="ChEBI" id="CHEBI:78534"/>
        <dbReference type="ChEBI" id="CHEBI:456215"/>
        <dbReference type="EC" id="6.1.1.3"/>
    </reaction>
</comment>
<keyword evidence="13 19" id="KW-0030">Aminoacyl-tRNA synthetase</keyword>
<keyword evidence="17" id="KW-0472">Membrane</keyword>
<dbReference type="EMBL" id="AP011946">
    <property type="protein sequence ID" value="BAM39449.1"/>
    <property type="molecule type" value="Genomic_DNA"/>
</dbReference>
<keyword evidence="12" id="KW-0648">Protein biosynthesis</keyword>
<keyword evidence="6" id="KW-0436">Ligase</keyword>
<dbReference type="AlphaFoldDB" id="J4DNS1"/>
<organism evidence="19 20">
    <name type="scientific">Theileria orientalis strain Shintoku</name>
    <dbReference type="NCBI Taxonomy" id="869250"/>
    <lineage>
        <taxon>Eukaryota</taxon>
        <taxon>Sar</taxon>
        <taxon>Alveolata</taxon>
        <taxon>Apicomplexa</taxon>
        <taxon>Aconoidasida</taxon>
        <taxon>Piroplasmida</taxon>
        <taxon>Theileriidae</taxon>
        <taxon>Theileria</taxon>
    </lineage>
</organism>
<dbReference type="Pfam" id="PF03129">
    <property type="entry name" value="HGTP_anticodon"/>
    <property type="match status" value="1"/>
</dbReference>
<keyword evidence="20" id="KW-1185">Reference proteome</keyword>
<dbReference type="Gene3D" id="3.10.20.30">
    <property type="match status" value="1"/>
</dbReference>
<dbReference type="InterPro" id="IPR012947">
    <property type="entry name" value="tRNA_SAD"/>
</dbReference>
<dbReference type="GeneID" id="20713754"/>
<dbReference type="CDD" id="cd00771">
    <property type="entry name" value="ThrRS_core"/>
    <property type="match status" value="1"/>
</dbReference>
<keyword evidence="4" id="KW-0963">Cytoplasm</keyword>
<dbReference type="HAMAP" id="MF_00184">
    <property type="entry name" value="Thr_tRNA_synth"/>
    <property type="match status" value="1"/>
</dbReference>
<keyword evidence="8" id="KW-0547">Nucleotide-binding</keyword>
<dbReference type="InterPro" id="IPR004154">
    <property type="entry name" value="Anticodon-bd"/>
</dbReference>
<dbReference type="Gene3D" id="3.40.50.800">
    <property type="entry name" value="Anticodon-binding domain"/>
    <property type="match status" value="1"/>
</dbReference>
<dbReference type="GO" id="GO:0046872">
    <property type="term" value="F:metal ion binding"/>
    <property type="evidence" value="ECO:0007669"/>
    <property type="project" value="UniProtKB-KW"/>
</dbReference>
<accession>J4DNS1</accession>
<evidence type="ECO:0000256" key="7">
    <source>
        <dbReference type="ARBA" id="ARBA00022723"/>
    </source>
</evidence>
<sequence length="838" mass="96767">MLSINIICSTCAIFIFCKIVEPRKGFVFYSLNLLFFCLTLLSLKDIKLLQSCAHSVARLRHPSFIGNLLDSRFYHKGVRLNSYCKMGNESKVILDTSHKVVSDPAGFKLQANPEFIKQRLDLFSKLYQIQQEKLKENVSEDITLTLITEEGEKLIFGKSYLTTPHDLLNLLEKKAAKKVVVASVLYDNGQSENFADVDEDNLEVSEWVLWDLKRPLEGSCKVKLLDFNSDQGKHVYWHSSAHILGSALETLYGGYLTIGPALSPGFYYDVYLGNNSIKPEDVKPLIEQVDKLANSNSPFERLVCTKEEALELMKYNPFKVQLIKSKVPDGQNTVCYRCGDFVDLCRGPHILTTSMVRANSFDITKISSSYWLSNSLSDTLQRVYGISFPEKDQLKEYKRKIEEAKQRDHRLIGTNQNLFYFDTVHSPGSCFWLPHGAKIYNRLVELLRDNYRIRGYQEVITPNIYSCDLWKQSGHYENYKENMYLFNCEDSEWGMKPMNCPGHCLMFKHLFLSYKQLPLRLADFGVLHRNELTGSLSGLTRVRRFQQDDAHIFCTREQIMDEVLDLLNFISKVYSLFDFRYEFKLSTKPAKALGDADLWEVAEKSLEEALNRSGNKWTLNPGDGAFYGPKIDIVLFDCLDREHQCGTIQLDFNLPIRFNLEYRDKSESGTENVRCGFNRPVIIHRAILGSIERFVAIVLEQTKGKLPFWLSPNQVLIMPITDKQVPYAEELWDRLNRLGYNVEIDKTNNTINKKIKFGQQQRWNYMAIVGDREVETRTVSLRPRDTDDQNVMSVDEFVKLLESQQLNVTNYYTSHQQQITHVNNSKYYMTPTSSISVI</sequence>
<feature type="domain" description="Aminoacyl-transfer RNA synthetases class-II family profile" evidence="18">
    <location>
        <begin position="434"/>
        <end position="707"/>
    </location>
</feature>
<keyword evidence="5" id="KW-0820">tRNA-binding</keyword>
<evidence type="ECO:0000256" key="9">
    <source>
        <dbReference type="ARBA" id="ARBA00022833"/>
    </source>
</evidence>
<keyword evidence="17" id="KW-0812">Transmembrane</keyword>
<evidence type="ECO:0000256" key="14">
    <source>
        <dbReference type="ARBA" id="ARBA00031900"/>
    </source>
</evidence>
<dbReference type="GO" id="GO:0005739">
    <property type="term" value="C:mitochondrion"/>
    <property type="evidence" value="ECO:0007669"/>
    <property type="project" value="TreeGrafter"/>
</dbReference>
<keyword evidence="10" id="KW-0067">ATP-binding</keyword>
<dbReference type="PANTHER" id="PTHR11451:SF46">
    <property type="entry name" value="THREONINE--TRNA LIGASE"/>
    <property type="match status" value="1"/>
</dbReference>
<dbReference type="STRING" id="869250.J4DNS1"/>
<dbReference type="InterPro" id="IPR018163">
    <property type="entry name" value="Thr/Ala-tRNA-synth_IIc_edit"/>
</dbReference>
<proteinExistence type="inferred from homology"/>
<dbReference type="VEuPathDB" id="PiroplasmaDB:TOT_010000904"/>
<evidence type="ECO:0000256" key="10">
    <source>
        <dbReference type="ARBA" id="ARBA00022840"/>
    </source>
</evidence>
<evidence type="ECO:0000256" key="13">
    <source>
        <dbReference type="ARBA" id="ARBA00023146"/>
    </source>
</evidence>
<dbReference type="InterPro" id="IPR012675">
    <property type="entry name" value="Beta-grasp_dom_sf"/>
</dbReference>
<dbReference type="GO" id="GO:0000049">
    <property type="term" value="F:tRNA binding"/>
    <property type="evidence" value="ECO:0007669"/>
    <property type="project" value="UniProtKB-KW"/>
</dbReference>
<dbReference type="OrthoDB" id="5423599at2759"/>
<dbReference type="Pfam" id="PF07973">
    <property type="entry name" value="tRNA_SAD"/>
    <property type="match status" value="1"/>
</dbReference>
<dbReference type="KEGG" id="tot:TOT_010000904"/>
<dbReference type="InterPro" id="IPR006195">
    <property type="entry name" value="aa-tRNA-synth_II"/>
</dbReference>